<accession>W0VCE1</accession>
<dbReference type="InterPro" id="IPR036890">
    <property type="entry name" value="HATPase_C_sf"/>
</dbReference>
<dbReference type="SUPFAM" id="SSF55874">
    <property type="entry name" value="ATPase domain of HSP90 chaperone/DNA topoisomerase II/histidine kinase"/>
    <property type="match status" value="1"/>
</dbReference>
<dbReference type="KEGG" id="jag:GJA_4963"/>
<dbReference type="AlphaFoldDB" id="W0VCE1"/>
<dbReference type="EMBL" id="HG322949">
    <property type="protein sequence ID" value="CDG85566.1"/>
    <property type="molecule type" value="Genomic_DNA"/>
</dbReference>
<dbReference type="STRING" id="1349767.GJA_4963"/>
<dbReference type="Proteomes" id="UP000027604">
    <property type="component" value="Chromosome I"/>
</dbReference>
<evidence type="ECO:0000313" key="2">
    <source>
        <dbReference type="Proteomes" id="UP000027604"/>
    </source>
</evidence>
<keyword evidence="2" id="KW-1185">Reference proteome</keyword>
<dbReference type="HOGENOM" id="CLU_3136610_0_0_4"/>
<reference evidence="1 2" key="1">
    <citation type="journal article" date="2015" name="Genome Announc.">
        <title>Genome Sequence of Mushroom Soft-Rot Pathogen Janthinobacterium agaricidamnosum.</title>
        <authorList>
            <person name="Graupner K."/>
            <person name="Lackner G."/>
            <person name="Hertweck C."/>
        </authorList>
    </citation>
    <scope>NUCLEOTIDE SEQUENCE [LARGE SCALE GENOMIC DNA]</scope>
    <source>
        <strain evidence="2">NBRC 102515 / DSM 9628</strain>
    </source>
</reference>
<dbReference type="PATRIC" id="fig|1349767.4.peg.1583"/>
<sequence length="49" mass="5153">MLKIAEAHGGDITPASRDGGGLTVTLIFPFSKAKKALIKVINMRVSCPV</sequence>
<gene>
    <name evidence="1" type="ORF">GJA_4963</name>
</gene>
<protein>
    <submittedName>
        <fullName evidence="1">Uncharacterized protein</fullName>
    </submittedName>
</protein>
<dbReference type="RefSeq" id="WP_144241626.1">
    <property type="nucleotide sequence ID" value="NZ_BCTH01000123.1"/>
</dbReference>
<name>W0VCE1_9BURK</name>
<proteinExistence type="predicted"/>
<evidence type="ECO:0000313" key="1">
    <source>
        <dbReference type="EMBL" id="CDG85566.1"/>
    </source>
</evidence>
<organism evidence="1 2">
    <name type="scientific">Janthinobacterium agaricidamnosum NBRC 102515 = DSM 9628</name>
    <dbReference type="NCBI Taxonomy" id="1349767"/>
    <lineage>
        <taxon>Bacteria</taxon>
        <taxon>Pseudomonadati</taxon>
        <taxon>Pseudomonadota</taxon>
        <taxon>Betaproteobacteria</taxon>
        <taxon>Burkholderiales</taxon>
        <taxon>Oxalobacteraceae</taxon>
        <taxon>Janthinobacterium</taxon>
    </lineage>
</organism>